<keyword evidence="1" id="KW-0863">Zinc-finger</keyword>
<dbReference type="Gene3D" id="3.30.40.10">
    <property type="entry name" value="Zinc/RING finger domain, C3HC4 (zinc finger)"/>
    <property type="match status" value="1"/>
</dbReference>
<dbReference type="InterPro" id="IPR051728">
    <property type="entry name" value="RING-FYVE_E3_ubiquitin-ligase"/>
</dbReference>
<feature type="domain" description="RING-type" evidence="2">
    <location>
        <begin position="89"/>
        <end position="126"/>
    </location>
</feature>
<accession>A0AAW2YXU0</accession>
<evidence type="ECO:0000313" key="3">
    <source>
        <dbReference type="EMBL" id="KAL0481914.1"/>
    </source>
</evidence>
<dbReference type="InterPro" id="IPR013083">
    <property type="entry name" value="Znf_RING/FYVE/PHD"/>
</dbReference>
<dbReference type="Proteomes" id="UP001431209">
    <property type="component" value="Unassembled WGS sequence"/>
</dbReference>
<protein>
    <submittedName>
        <fullName evidence="3">E3 ubiquitin-protein ligase</fullName>
    </submittedName>
</protein>
<organism evidence="3 4">
    <name type="scientific">Acrasis kona</name>
    <dbReference type="NCBI Taxonomy" id="1008807"/>
    <lineage>
        <taxon>Eukaryota</taxon>
        <taxon>Discoba</taxon>
        <taxon>Heterolobosea</taxon>
        <taxon>Tetramitia</taxon>
        <taxon>Eutetramitia</taxon>
        <taxon>Acrasidae</taxon>
        <taxon>Acrasis</taxon>
    </lineage>
</organism>
<dbReference type="InterPro" id="IPR001841">
    <property type="entry name" value="Znf_RING"/>
</dbReference>
<keyword evidence="4" id="KW-1185">Reference proteome</keyword>
<dbReference type="PROSITE" id="PS50089">
    <property type="entry name" value="ZF_RING_2"/>
    <property type="match status" value="1"/>
</dbReference>
<dbReference type="PANTHER" id="PTHR14879:SF5">
    <property type="entry name" value="RING-TYPE DOMAIN-CONTAINING PROTEIN"/>
    <property type="match status" value="1"/>
</dbReference>
<evidence type="ECO:0000259" key="2">
    <source>
        <dbReference type="PROSITE" id="PS50089"/>
    </source>
</evidence>
<dbReference type="GO" id="GO:0008270">
    <property type="term" value="F:zinc ion binding"/>
    <property type="evidence" value="ECO:0007669"/>
    <property type="project" value="UniProtKB-KW"/>
</dbReference>
<name>A0AAW2YXU0_9EUKA</name>
<dbReference type="Pfam" id="PF13920">
    <property type="entry name" value="zf-C3HC4_3"/>
    <property type="match status" value="1"/>
</dbReference>
<evidence type="ECO:0000313" key="4">
    <source>
        <dbReference type="Proteomes" id="UP001431209"/>
    </source>
</evidence>
<proteinExistence type="predicted"/>
<dbReference type="PANTHER" id="PTHR14879">
    <property type="entry name" value="CASPASE REGULATOR, RING FINGER DOMAIN-CONTAINING"/>
    <property type="match status" value="1"/>
</dbReference>
<evidence type="ECO:0000256" key="1">
    <source>
        <dbReference type="PROSITE-ProRule" id="PRU00175"/>
    </source>
</evidence>
<dbReference type="AlphaFoldDB" id="A0AAW2YXU0"/>
<sequence length="137" mass="15736">MSSNTKRRRSKDNIDSRVKGVVKTRAQRNVLTMFKSQLKLDMDEKNDYPEELRSFILRTLNEDADDRPSAQDYVNLKKQLDLADDDDTCVICLDSPKTNACIPCGHKIVCKKCSEHVVKKTCPICRSEVNDCIHIFE</sequence>
<dbReference type="EMBL" id="JAOPGA020000797">
    <property type="protein sequence ID" value="KAL0481914.1"/>
    <property type="molecule type" value="Genomic_DNA"/>
</dbReference>
<dbReference type="SUPFAM" id="SSF57850">
    <property type="entry name" value="RING/U-box"/>
    <property type="match status" value="1"/>
</dbReference>
<reference evidence="3 4" key="1">
    <citation type="submission" date="2024-03" db="EMBL/GenBank/DDBJ databases">
        <title>The Acrasis kona genome and developmental transcriptomes reveal deep origins of eukaryotic multicellular pathways.</title>
        <authorList>
            <person name="Sheikh S."/>
            <person name="Fu C.-J."/>
            <person name="Brown M.W."/>
            <person name="Baldauf S.L."/>
        </authorList>
    </citation>
    <scope>NUCLEOTIDE SEQUENCE [LARGE SCALE GENOMIC DNA]</scope>
    <source>
        <strain evidence="3 4">ATCC MYA-3509</strain>
    </source>
</reference>
<gene>
    <name evidence="3" type="ORF">AKO1_011290</name>
</gene>
<keyword evidence="1" id="KW-0479">Metal-binding</keyword>
<keyword evidence="1" id="KW-0862">Zinc</keyword>
<comment type="caution">
    <text evidence="3">The sequence shown here is derived from an EMBL/GenBank/DDBJ whole genome shotgun (WGS) entry which is preliminary data.</text>
</comment>